<dbReference type="AlphaFoldDB" id="A0A2I1HIF6"/>
<dbReference type="EMBL" id="LLXI01003123">
    <property type="protein sequence ID" value="PKY58673.1"/>
    <property type="molecule type" value="Genomic_DNA"/>
</dbReference>
<keyword evidence="2" id="KW-1185">Reference proteome</keyword>
<sequence>MNRLQSQFTTSNPSEFHLNILGAGELWKIILCATGDVTKLHSNPLVKRVKASINELSGLLREKTVDVQLLQQLLEYKNEKLFQHFAAAVS</sequence>
<reference evidence="1 2" key="1">
    <citation type="submission" date="2015-10" db="EMBL/GenBank/DDBJ databases">
        <title>Genome analyses suggest a sexual origin of heterokaryosis in a supposedly ancient asexual fungus.</title>
        <authorList>
            <person name="Ropars J."/>
            <person name="Sedzielewska K."/>
            <person name="Noel J."/>
            <person name="Charron P."/>
            <person name="Farinelli L."/>
            <person name="Marton T."/>
            <person name="Kruger M."/>
            <person name="Pelin A."/>
            <person name="Brachmann A."/>
            <person name="Corradi N."/>
        </authorList>
    </citation>
    <scope>NUCLEOTIDE SEQUENCE [LARGE SCALE GENOMIC DNA]</scope>
    <source>
        <strain evidence="1 2">A4</strain>
    </source>
</reference>
<dbReference type="VEuPathDB" id="FungiDB:RhiirA1_429172"/>
<comment type="caution">
    <text evidence="1">The sequence shown here is derived from an EMBL/GenBank/DDBJ whole genome shotgun (WGS) entry which is preliminary data.</text>
</comment>
<protein>
    <submittedName>
        <fullName evidence="1">Uncharacterized protein</fullName>
    </submittedName>
</protein>
<gene>
    <name evidence="1" type="ORF">RhiirA4_412204</name>
</gene>
<dbReference type="Proteomes" id="UP000234323">
    <property type="component" value="Unassembled WGS sequence"/>
</dbReference>
<accession>A0A2I1HIF6</accession>
<name>A0A2I1HIF6_9GLOM</name>
<evidence type="ECO:0000313" key="2">
    <source>
        <dbReference type="Proteomes" id="UP000234323"/>
    </source>
</evidence>
<proteinExistence type="predicted"/>
<evidence type="ECO:0000313" key="1">
    <source>
        <dbReference type="EMBL" id="PKY58673.1"/>
    </source>
</evidence>
<feature type="non-terminal residue" evidence="1">
    <location>
        <position position="90"/>
    </location>
</feature>
<organism evidence="1 2">
    <name type="scientific">Rhizophagus irregularis</name>
    <dbReference type="NCBI Taxonomy" id="588596"/>
    <lineage>
        <taxon>Eukaryota</taxon>
        <taxon>Fungi</taxon>
        <taxon>Fungi incertae sedis</taxon>
        <taxon>Mucoromycota</taxon>
        <taxon>Glomeromycotina</taxon>
        <taxon>Glomeromycetes</taxon>
        <taxon>Glomerales</taxon>
        <taxon>Glomeraceae</taxon>
        <taxon>Rhizophagus</taxon>
    </lineage>
</organism>